<dbReference type="EMBL" id="CP001016">
    <property type="protein sequence ID" value="ACB96816.1"/>
    <property type="molecule type" value="Genomic_DNA"/>
</dbReference>
<evidence type="ECO:0000313" key="3">
    <source>
        <dbReference type="Proteomes" id="UP000001695"/>
    </source>
</evidence>
<sequence>MRYRAIKKLSLARQCGFIGTLLGFALLTAGTASADTTDILLNQLKAKGILTKEEYRKLKERHAAEVAAQHQKQHQIVTARRAVPAETAATDDRFVTRLDRGIGVRIGSVDVTIAGDATFFATEVFNPHHGPQIDGSLMNTAANNSFSLRGGLPPSAFITNLATTQEGMDIGFTLGLYIGGTNVNVGLLNANSPGITAALGTPGIDVRQIYGTIGTPDFGTVKIGRDLGLFGGDAIFNDDTIFGAGIPYFNGAPRNTTLGRIGYGYIYADYLPQVTYTSPNINGFTATIGAFSPLSTFSFAGAPTGSSGSLTAHDQPMFQGRLKYVGNVTEGVKMTAWVSALTQQHRAEVGDAVNLTPGTNVRSVATDMGVRFDIDRVSFSGSAYYGVGVGNAALFFDGVTYNGVKRKSYGGYAQASYKVLDKLKIGASYGISLLEGVYGDPGTLIRSSDAYVGFARYQLTDWVSLEAEYIHTTSRNQFYQRLDNNALVLGSAIVF</sequence>
<dbReference type="eggNOG" id="COG3203">
    <property type="taxonomic scope" value="Bacteria"/>
</dbReference>
<dbReference type="RefSeq" id="WP_012386164.1">
    <property type="nucleotide sequence ID" value="NC_010581.1"/>
</dbReference>
<keyword evidence="1" id="KW-0732">Signal</keyword>
<name>B2ID51_BEII9</name>
<feature type="chain" id="PRO_5002778667" description="Porin domain-containing protein" evidence="1">
    <location>
        <begin position="35"/>
        <end position="495"/>
    </location>
</feature>
<gene>
    <name evidence="2" type="ordered locus">Bind_3256</name>
</gene>
<evidence type="ECO:0000313" key="2">
    <source>
        <dbReference type="EMBL" id="ACB96816.1"/>
    </source>
</evidence>
<reference evidence="2 3" key="2">
    <citation type="journal article" date="2010" name="J. Bacteriol.">
        <title>Complete genome sequence of Beijerinckia indica subsp. indica.</title>
        <authorList>
            <person name="Tamas I."/>
            <person name="Dedysh S.N."/>
            <person name="Liesack W."/>
            <person name="Stott M.B."/>
            <person name="Alam M."/>
            <person name="Murrell J.C."/>
            <person name="Dunfield P.F."/>
        </authorList>
    </citation>
    <scope>NUCLEOTIDE SEQUENCE [LARGE SCALE GENOMIC DNA]</scope>
    <source>
        <strain evidence="3">ATCC 9039 / DSM 1715 / NCIMB 8712</strain>
    </source>
</reference>
<evidence type="ECO:0008006" key="4">
    <source>
        <dbReference type="Google" id="ProtNLM"/>
    </source>
</evidence>
<dbReference type="STRING" id="395963.Bind_3256"/>
<dbReference type="Proteomes" id="UP000001695">
    <property type="component" value="Chromosome"/>
</dbReference>
<feature type="signal peptide" evidence="1">
    <location>
        <begin position="1"/>
        <end position="34"/>
    </location>
</feature>
<accession>B2ID51</accession>
<proteinExistence type="predicted"/>
<protein>
    <recommendedName>
        <fullName evidence="4">Porin domain-containing protein</fullName>
    </recommendedName>
</protein>
<dbReference type="AlphaFoldDB" id="B2ID51"/>
<dbReference type="KEGG" id="bid:Bind_3256"/>
<reference evidence="3" key="1">
    <citation type="submission" date="2008-03" db="EMBL/GenBank/DDBJ databases">
        <title>Complete sequence of chromosome of Beijerinckia indica subsp. indica ATCC 9039.</title>
        <authorList>
            <consortium name="US DOE Joint Genome Institute"/>
            <person name="Copeland A."/>
            <person name="Lucas S."/>
            <person name="Lapidus A."/>
            <person name="Glavina del Rio T."/>
            <person name="Dalin E."/>
            <person name="Tice H."/>
            <person name="Bruce D."/>
            <person name="Goodwin L."/>
            <person name="Pitluck S."/>
            <person name="LaButti K."/>
            <person name="Schmutz J."/>
            <person name="Larimer F."/>
            <person name="Land M."/>
            <person name="Hauser L."/>
            <person name="Kyrpides N."/>
            <person name="Mikhailova N."/>
            <person name="Dunfield P.F."/>
            <person name="Dedysh S.N."/>
            <person name="Liesack W."/>
            <person name="Saw J.H."/>
            <person name="Alam M."/>
            <person name="Chen Y."/>
            <person name="Murrell J.C."/>
            <person name="Richardson P."/>
        </authorList>
    </citation>
    <scope>NUCLEOTIDE SEQUENCE [LARGE SCALE GENOMIC DNA]</scope>
    <source>
        <strain evidence="3">ATCC 9039 / DSM 1715 / NCIMB 8712</strain>
    </source>
</reference>
<organism evidence="2 3">
    <name type="scientific">Beijerinckia indica subsp. indica (strain ATCC 9039 / DSM 1715 / NCIMB 8712)</name>
    <dbReference type="NCBI Taxonomy" id="395963"/>
    <lineage>
        <taxon>Bacteria</taxon>
        <taxon>Pseudomonadati</taxon>
        <taxon>Pseudomonadota</taxon>
        <taxon>Alphaproteobacteria</taxon>
        <taxon>Hyphomicrobiales</taxon>
        <taxon>Beijerinckiaceae</taxon>
        <taxon>Beijerinckia</taxon>
    </lineage>
</organism>
<dbReference type="SUPFAM" id="SSF56935">
    <property type="entry name" value="Porins"/>
    <property type="match status" value="1"/>
</dbReference>
<keyword evidence="3" id="KW-1185">Reference proteome</keyword>
<evidence type="ECO:0000256" key="1">
    <source>
        <dbReference type="SAM" id="SignalP"/>
    </source>
</evidence>
<dbReference type="HOGENOM" id="CLU_032382_0_0_5"/>